<dbReference type="GO" id="GO:0005886">
    <property type="term" value="C:plasma membrane"/>
    <property type="evidence" value="ECO:0007669"/>
    <property type="project" value="TreeGrafter"/>
</dbReference>
<accession>A0A7C2JZW2</accession>
<evidence type="ECO:0000256" key="1">
    <source>
        <dbReference type="ARBA" id="ARBA00007316"/>
    </source>
</evidence>
<name>A0A7C2JZW2_9PLAN</name>
<keyword evidence="9" id="KW-0175">Coiled coil</keyword>
<evidence type="ECO:0000259" key="11">
    <source>
        <dbReference type="Pfam" id="PF13614"/>
    </source>
</evidence>
<keyword evidence="5 12" id="KW-0418">Kinase</keyword>
<keyword evidence="4" id="KW-0547">Nucleotide-binding</keyword>
<dbReference type="InterPro" id="IPR027417">
    <property type="entry name" value="P-loop_NTPase"/>
</dbReference>
<dbReference type="SUPFAM" id="SSF52540">
    <property type="entry name" value="P-loop containing nucleoside triphosphate hydrolases"/>
    <property type="match status" value="1"/>
</dbReference>
<organism evidence="12">
    <name type="scientific">Schlesneria paludicola</name>
    <dbReference type="NCBI Taxonomy" id="360056"/>
    <lineage>
        <taxon>Bacteria</taxon>
        <taxon>Pseudomonadati</taxon>
        <taxon>Planctomycetota</taxon>
        <taxon>Planctomycetia</taxon>
        <taxon>Planctomycetales</taxon>
        <taxon>Planctomycetaceae</taxon>
        <taxon>Schlesneria</taxon>
    </lineage>
</organism>
<dbReference type="NCBIfam" id="TIGR01007">
    <property type="entry name" value="eps_fam"/>
    <property type="match status" value="1"/>
</dbReference>
<dbReference type="GO" id="GO:0004715">
    <property type="term" value="F:non-membrane spanning protein tyrosine kinase activity"/>
    <property type="evidence" value="ECO:0007669"/>
    <property type="project" value="UniProtKB-EC"/>
</dbReference>
<dbReference type="InterPro" id="IPR005702">
    <property type="entry name" value="Wzc-like_C"/>
</dbReference>
<comment type="catalytic activity">
    <reaction evidence="8">
        <text>L-tyrosyl-[protein] + ATP = O-phospho-L-tyrosyl-[protein] + ADP + H(+)</text>
        <dbReference type="Rhea" id="RHEA:10596"/>
        <dbReference type="Rhea" id="RHEA-COMP:10136"/>
        <dbReference type="Rhea" id="RHEA-COMP:20101"/>
        <dbReference type="ChEBI" id="CHEBI:15378"/>
        <dbReference type="ChEBI" id="CHEBI:30616"/>
        <dbReference type="ChEBI" id="CHEBI:46858"/>
        <dbReference type="ChEBI" id="CHEBI:61978"/>
        <dbReference type="ChEBI" id="CHEBI:456216"/>
        <dbReference type="EC" id="2.7.10.2"/>
    </reaction>
</comment>
<dbReference type="CDD" id="cd05387">
    <property type="entry name" value="BY-kinase"/>
    <property type="match status" value="1"/>
</dbReference>
<feature type="region of interest" description="Disordered" evidence="10">
    <location>
        <begin position="287"/>
        <end position="314"/>
    </location>
</feature>
<dbReference type="Gene3D" id="3.40.50.300">
    <property type="entry name" value="P-loop containing nucleotide triphosphate hydrolases"/>
    <property type="match status" value="1"/>
</dbReference>
<protein>
    <recommendedName>
        <fullName evidence="2">non-specific protein-tyrosine kinase</fullName>
        <ecNumber evidence="2">2.7.10.2</ecNumber>
    </recommendedName>
</protein>
<evidence type="ECO:0000256" key="3">
    <source>
        <dbReference type="ARBA" id="ARBA00022679"/>
    </source>
</evidence>
<gene>
    <name evidence="12" type="ORF">ENQ76_04635</name>
</gene>
<evidence type="ECO:0000256" key="5">
    <source>
        <dbReference type="ARBA" id="ARBA00022777"/>
    </source>
</evidence>
<feature type="coiled-coil region" evidence="9">
    <location>
        <begin position="403"/>
        <end position="468"/>
    </location>
</feature>
<dbReference type="Pfam" id="PF13614">
    <property type="entry name" value="AAA_31"/>
    <property type="match status" value="1"/>
</dbReference>
<dbReference type="GO" id="GO:0005524">
    <property type="term" value="F:ATP binding"/>
    <property type="evidence" value="ECO:0007669"/>
    <property type="project" value="UniProtKB-KW"/>
</dbReference>
<keyword evidence="7" id="KW-0829">Tyrosine-protein kinase</keyword>
<evidence type="ECO:0000313" key="12">
    <source>
        <dbReference type="EMBL" id="HEN14741.1"/>
    </source>
</evidence>
<feature type="region of interest" description="Disordered" evidence="10">
    <location>
        <begin position="772"/>
        <end position="800"/>
    </location>
</feature>
<dbReference type="EMBL" id="DSOK01000139">
    <property type="protein sequence ID" value="HEN14741.1"/>
    <property type="molecule type" value="Genomic_DNA"/>
</dbReference>
<feature type="coiled-coil region" evidence="9">
    <location>
        <begin position="212"/>
        <end position="239"/>
    </location>
</feature>
<dbReference type="InterPro" id="IPR050445">
    <property type="entry name" value="Bact_polysacc_biosynth/exp"/>
</dbReference>
<comment type="similarity">
    <text evidence="1">Belongs to the CpsD/CapB family.</text>
</comment>
<keyword evidence="3 12" id="KW-0808">Transferase</keyword>
<dbReference type="EC" id="2.7.10.2" evidence="2"/>
<evidence type="ECO:0000256" key="8">
    <source>
        <dbReference type="ARBA" id="ARBA00051245"/>
    </source>
</evidence>
<feature type="domain" description="AAA" evidence="11">
    <location>
        <begin position="588"/>
        <end position="730"/>
    </location>
</feature>
<evidence type="ECO:0000256" key="4">
    <source>
        <dbReference type="ARBA" id="ARBA00022741"/>
    </source>
</evidence>
<evidence type="ECO:0000256" key="7">
    <source>
        <dbReference type="ARBA" id="ARBA00023137"/>
    </source>
</evidence>
<evidence type="ECO:0000256" key="2">
    <source>
        <dbReference type="ARBA" id="ARBA00011903"/>
    </source>
</evidence>
<comment type="caution">
    <text evidence="12">The sequence shown here is derived from an EMBL/GenBank/DDBJ whole genome shotgun (WGS) entry which is preliminary data.</text>
</comment>
<dbReference type="PANTHER" id="PTHR32309:SF13">
    <property type="entry name" value="FERRIC ENTEROBACTIN TRANSPORT PROTEIN FEPE"/>
    <property type="match status" value="1"/>
</dbReference>
<feature type="region of interest" description="Disordered" evidence="10">
    <location>
        <begin position="1"/>
        <end position="51"/>
    </location>
</feature>
<reference evidence="12" key="1">
    <citation type="journal article" date="2020" name="mSystems">
        <title>Genome- and Community-Level Interaction Insights into Carbon Utilization and Element Cycling Functions of Hydrothermarchaeota in Hydrothermal Sediment.</title>
        <authorList>
            <person name="Zhou Z."/>
            <person name="Liu Y."/>
            <person name="Xu W."/>
            <person name="Pan J."/>
            <person name="Luo Z.H."/>
            <person name="Li M."/>
        </authorList>
    </citation>
    <scope>NUCLEOTIDE SEQUENCE [LARGE SCALE GENOMIC DNA]</scope>
    <source>
        <strain evidence="12">SpSt-339</strain>
    </source>
</reference>
<evidence type="ECO:0000256" key="10">
    <source>
        <dbReference type="SAM" id="MobiDB-lite"/>
    </source>
</evidence>
<proteinExistence type="inferred from homology"/>
<dbReference type="AlphaFoldDB" id="A0A7C2JZW2"/>
<evidence type="ECO:0000256" key="6">
    <source>
        <dbReference type="ARBA" id="ARBA00022840"/>
    </source>
</evidence>
<sequence length="800" mass="88478">MGGDSVLSPSEVAARSPMSTGMSAADAPQAKANGRPSASSQAATRPREAHTGPHPWVCALHAMRLQWPWIVFLGIPLSAVLAYTAWTTVPTPFTAYVELLCQPRRFFWETKEDEAQFSVYKQTMMRRIKDPQVIAAAMRKEDVAKTKYARESIDILEQINQDLVVSSPAQEFIRIELRGPDPKELNVLLKAIVDSFQVEVIDREQAARKDRLDGLRKLLTEEEDRLKSQREALKLVDQNLEAATDSQMDLRRQAKIDEQLEIRREMAKLHPQIIELELLLGALATSDSAEPAGDEPRAVEGSAPESAAGPLSAASQEELSALLMKDPEFVRLARTHEGHKRLLDEWRRRVNGPHREIERLELAVDQAAEQLAKRRDEIEPALLHELYKSRSAAVLGTQGVSTRAQLDERLKMLKLLLARYDEQLSASKTEEASLANLMIEREQLTEQITSLKSTVDIYAQEVRKLEVELAKAPPPIVVSPAGVRVPVQPDQKKRYLATIAGAGGGVGLVAALLLLLELSIQRIFESSQIRTRTNLPLLGTVPLIPPGFRNPRTAKQRLTATYWRDVLQEAFDGVQSIVRHNERCAAARTIMVASSCEGEGKSTSAAQLALSFARAGYRVLLIDGDLRRPSLEKEFGIGTGPGLCEVLDGRVTLDQAICHTELQELDLLLAGQLTDKVRGMLARDEHAPLFRELSQQYSFVFVDSAPVLASADTMSLAKHVDGVVMVVRKDVTRLRRLEASLHRFEMIGVPMLGLLSLGIGDSATVYTYNHYSGRTSRPSEREPGPPRNQGAAVSADLVPA</sequence>
<keyword evidence="6" id="KW-0067">ATP-binding</keyword>
<dbReference type="InterPro" id="IPR025669">
    <property type="entry name" value="AAA_dom"/>
</dbReference>
<evidence type="ECO:0000256" key="9">
    <source>
        <dbReference type="SAM" id="Coils"/>
    </source>
</evidence>
<dbReference type="PANTHER" id="PTHR32309">
    <property type="entry name" value="TYROSINE-PROTEIN KINASE"/>
    <property type="match status" value="1"/>
</dbReference>